<sequence>MKKMLLLVLCLGLVPLFAADAVSATSSTNQLSTTPILIVPINADGSIPEWTDRYDDSLYYGNLIYDNAIGLTAGGTFQWAIRLTSAELGPYAGWQMVAMKFHHWTGNLDNNVYVYDEGTASTPGAVLLAEPYTSNAPQNWVFIPFSDSIDINGSTDLWVSVEGTHVAGTHPASCDAGPSIDGKGGWIYLSGSWDEIQNFGFDVNWLIVAFVQPPSGPAAFWDFETGWQGWTHTSGQTFPAAWDVVETTYPGGPYWTYVPPPDAGDSAFIIDSDAAGSGTWVVDTAMSPAVGNPGYSLLRWGFYLQYDDLEVLLREWDAGWSSWYVVASYSGTTGPAWDSVDVSSYTGDSLQVAFAYDDGNSWLYGATFDNVGFYLPAGHDVGTSDIASPAATILPNANVDPVATYNNYGGAQETFDCYFVIDSAGTNLYSEYASVTLDPGMDTTITWPTWTSGPDGVTYDVMAFTVLGGDENPGNDTLAMTSTTSSWLYWDDGAPDNAWAWNYADWGWGVQFIAPDSVYVDSFAIYFWDASWPVPGSNLSDFRLYDGVSQPTNVRQEWIDATIVRGAWNKFPTDTSLTLYGPGENIYMMWFQPAAYPDCPGLACDASVDMGAYQWWYNDPDTWGTGGLSGDWLIRVHIIAPPEGISEWIDYTTEELSMSVAGISRNSIAIRFTLPHTGMTNLVLYDATGRKLETLVSNMLNAGMHQYTTDLDLAAGVYFVTLTTDQGTITKKSLIVK</sequence>
<dbReference type="EMBL" id="LJUO01000067">
    <property type="protein sequence ID" value="KPK71250.1"/>
    <property type="molecule type" value="Genomic_DNA"/>
</dbReference>
<proteinExistence type="predicted"/>
<comment type="caution">
    <text evidence="2">The sequence shown here is derived from an EMBL/GenBank/DDBJ whole genome shotgun (WGS) entry which is preliminary data.</text>
</comment>
<dbReference type="AlphaFoldDB" id="A0A0S8GFI7"/>
<dbReference type="Proteomes" id="UP000051096">
    <property type="component" value="Unassembled WGS sequence"/>
</dbReference>
<dbReference type="InterPro" id="IPR026444">
    <property type="entry name" value="Secre_tail"/>
</dbReference>
<evidence type="ECO:0000313" key="2">
    <source>
        <dbReference type="EMBL" id="KPK71250.1"/>
    </source>
</evidence>
<evidence type="ECO:0000313" key="3">
    <source>
        <dbReference type="Proteomes" id="UP000051096"/>
    </source>
</evidence>
<feature type="chain" id="PRO_5006646866" description="Secretion system C-terminal sorting domain-containing protein" evidence="1">
    <location>
        <begin position="19"/>
        <end position="737"/>
    </location>
</feature>
<gene>
    <name evidence="2" type="ORF">AMJ87_07490</name>
</gene>
<accession>A0A0S8GFI7</accession>
<evidence type="ECO:0008006" key="4">
    <source>
        <dbReference type="Google" id="ProtNLM"/>
    </source>
</evidence>
<protein>
    <recommendedName>
        <fullName evidence="4">Secretion system C-terminal sorting domain-containing protein</fullName>
    </recommendedName>
</protein>
<reference evidence="2 3" key="1">
    <citation type="journal article" date="2015" name="Microbiome">
        <title>Genomic resolution of linkages in carbon, nitrogen, and sulfur cycling among widespread estuary sediment bacteria.</title>
        <authorList>
            <person name="Baker B.J."/>
            <person name="Lazar C.S."/>
            <person name="Teske A.P."/>
            <person name="Dick G.J."/>
        </authorList>
    </citation>
    <scope>NUCLEOTIDE SEQUENCE [LARGE SCALE GENOMIC DNA]</scope>
    <source>
        <strain evidence="2">SM23_60</strain>
    </source>
</reference>
<keyword evidence="1" id="KW-0732">Signal</keyword>
<name>A0A0S8GFI7_UNCW3</name>
<dbReference type="NCBIfam" id="TIGR04183">
    <property type="entry name" value="Por_Secre_tail"/>
    <property type="match status" value="1"/>
</dbReference>
<feature type="signal peptide" evidence="1">
    <location>
        <begin position="1"/>
        <end position="18"/>
    </location>
</feature>
<organism evidence="2 3">
    <name type="scientific">candidate division WOR_3 bacterium SM23_60</name>
    <dbReference type="NCBI Taxonomy" id="1703780"/>
    <lineage>
        <taxon>Bacteria</taxon>
        <taxon>Bacteria division WOR-3</taxon>
    </lineage>
</organism>
<evidence type="ECO:0000256" key="1">
    <source>
        <dbReference type="SAM" id="SignalP"/>
    </source>
</evidence>